<name>A0A0F9H7E3_9ZZZZ</name>
<dbReference type="EMBL" id="LAZR01023718">
    <property type="protein sequence ID" value="KKL77555.1"/>
    <property type="molecule type" value="Genomic_DNA"/>
</dbReference>
<gene>
    <name evidence="1" type="ORF">LCGC14_2033740</name>
</gene>
<reference evidence="1" key="1">
    <citation type="journal article" date="2015" name="Nature">
        <title>Complex archaea that bridge the gap between prokaryotes and eukaryotes.</title>
        <authorList>
            <person name="Spang A."/>
            <person name="Saw J.H."/>
            <person name="Jorgensen S.L."/>
            <person name="Zaremba-Niedzwiedzka K."/>
            <person name="Martijn J."/>
            <person name="Lind A.E."/>
            <person name="van Eijk R."/>
            <person name="Schleper C."/>
            <person name="Guy L."/>
            <person name="Ettema T.J."/>
        </authorList>
    </citation>
    <scope>NUCLEOTIDE SEQUENCE</scope>
</reference>
<organism evidence="1">
    <name type="scientific">marine sediment metagenome</name>
    <dbReference type="NCBI Taxonomy" id="412755"/>
    <lineage>
        <taxon>unclassified sequences</taxon>
        <taxon>metagenomes</taxon>
        <taxon>ecological metagenomes</taxon>
    </lineage>
</organism>
<comment type="caution">
    <text evidence="1">The sequence shown here is derived from an EMBL/GenBank/DDBJ whole genome shotgun (WGS) entry which is preliminary data.</text>
</comment>
<evidence type="ECO:0000313" key="1">
    <source>
        <dbReference type="EMBL" id="KKL77555.1"/>
    </source>
</evidence>
<accession>A0A0F9H7E3</accession>
<sequence length="102" mass="11531">MDVNIKDKKPDYVNVLLLPDADHLQKILVGGKEIPFVKVNEDSIAVLSVGVPLSSRHIAAFNLRFHLRFVAYEHDDYMKMADDQDHIPTPINIPSDPNVKVQ</sequence>
<protein>
    <submittedName>
        <fullName evidence="1">Uncharacterized protein</fullName>
    </submittedName>
</protein>
<dbReference type="AlphaFoldDB" id="A0A0F9H7E3"/>
<proteinExistence type="predicted"/>